<keyword evidence="3" id="KW-1185">Reference proteome</keyword>
<proteinExistence type="predicted"/>
<evidence type="ECO:0000313" key="2">
    <source>
        <dbReference type="EnsemblMetazoa" id="SCAU009847-PA"/>
    </source>
</evidence>
<feature type="transmembrane region" description="Helical" evidence="1">
    <location>
        <begin position="65"/>
        <end position="83"/>
    </location>
</feature>
<dbReference type="AlphaFoldDB" id="A0A1I8PP94"/>
<reference evidence="2" key="1">
    <citation type="submission" date="2020-05" db="UniProtKB">
        <authorList>
            <consortium name="EnsemblMetazoa"/>
        </authorList>
    </citation>
    <scope>IDENTIFICATION</scope>
    <source>
        <strain evidence="2">USDA</strain>
    </source>
</reference>
<gene>
    <name evidence="2" type="primary">106094031</name>
</gene>
<dbReference type="Proteomes" id="UP000095300">
    <property type="component" value="Unassembled WGS sequence"/>
</dbReference>
<evidence type="ECO:0000313" key="3">
    <source>
        <dbReference type="Proteomes" id="UP000095300"/>
    </source>
</evidence>
<organism evidence="2 3">
    <name type="scientific">Stomoxys calcitrans</name>
    <name type="common">Stable fly</name>
    <name type="synonym">Conops calcitrans</name>
    <dbReference type="NCBI Taxonomy" id="35570"/>
    <lineage>
        <taxon>Eukaryota</taxon>
        <taxon>Metazoa</taxon>
        <taxon>Ecdysozoa</taxon>
        <taxon>Arthropoda</taxon>
        <taxon>Hexapoda</taxon>
        <taxon>Insecta</taxon>
        <taxon>Pterygota</taxon>
        <taxon>Neoptera</taxon>
        <taxon>Endopterygota</taxon>
        <taxon>Diptera</taxon>
        <taxon>Brachycera</taxon>
        <taxon>Muscomorpha</taxon>
        <taxon>Muscoidea</taxon>
        <taxon>Muscidae</taxon>
        <taxon>Stomoxys</taxon>
    </lineage>
</organism>
<keyword evidence="1" id="KW-0472">Membrane</keyword>
<evidence type="ECO:0000256" key="1">
    <source>
        <dbReference type="SAM" id="Phobius"/>
    </source>
</evidence>
<keyword evidence="1" id="KW-0812">Transmembrane</keyword>
<feature type="transmembrane region" description="Helical" evidence="1">
    <location>
        <begin position="35"/>
        <end position="53"/>
    </location>
</feature>
<keyword evidence="1" id="KW-1133">Transmembrane helix</keyword>
<sequence length="101" mass="11575">MQEFRIEDYLDAMYFLGSVILAPLFMAGVVKRSIILMLPGVLIAPASLVVMAYDERRHSKWTGVLISLFAVFCLMIHPVIGLWREILQERRAKAMGNFEMK</sequence>
<feature type="transmembrane region" description="Helical" evidence="1">
    <location>
        <begin position="12"/>
        <end position="30"/>
    </location>
</feature>
<accession>A0A1I8PP94</accession>
<protein>
    <submittedName>
        <fullName evidence="2">Uncharacterized protein</fullName>
    </submittedName>
</protein>
<name>A0A1I8PP94_STOCA</name>
<dbReference type="VEuPathDB" id="VectorBase:SCAU009847"/>
<dbReference type="EnsemblMetazoa" id="SCAU009847-RA">
    <property type="protein sequence ID" value="SCAU009847-PA"/>
    <property type="gene ID" value="SCAU009847"/>
</dbReference>